<protein>
    <submittedName>
        <fullName evidence="2">Uncharacterized protein</fullName>
    </submittedName>
</protein>
<feature type="compositionally biased region" description="Basic and acidic residues" evidence="1">
    <location>
        <begin position="116"/>
        <end position="140"/>
    </location>
</feature>
<evidence type="ECO:0000256" key="1">
    <source>
        <dbReference type="SAM" id="MobiDB-lite"/>
    </source>
</evidence>
<feature type="region of interest" description="Disordered" evidence="1">
    <location>
        <begin position="86"/>
        <end position="176"/>
    </location>
</feature>
<dbReference type="AlphaFoldDB" id="A0A7R8WMA9"/>
<accession>A0A7R8WMA9</accession>
<reference evidence="2" key="1">
    <citation type="submission" date="2020-11" db="EMBL/GenBank/DDBJ databases">
        <authorList>
            <person name="Tran Van P."/>
        </authorList>
    </citation>
    <scope>NUCLEOTIDE SEQUENCE</scope>
</reference>
<gene>
    <name evidence="2" type="ORF">CTOB1V02_LOCUS12256</name>
</gene>
<sequence>MPGFLSTWICPRREFRSQFLDVVYGWMEKYFKLPNIDEKFEEFYRNRALREHPVTDTDGAGFEVEEGQIVFFNNFEAESNSTVDLDITQPPPHLATHDRPLDPEIEESEEEEEEVQEKSERKEELIHQRMLEELLEKRAEGTSINERKRKKDSDEERDEDDKPLQSKRRMFDASVTSRTWRHHYQILISDVETSL</sequence>
<proteinExistence type="predicted"/>
<name>A0A7R8WMA9_9CRUS</name>
<dbReference type="EMBL" id="OB668710">
    <property type="protein sequence ID" value="CAD7234440.1"/>
    <property type="molecule type" value="Genomic_DNA"/>
</dbReference>
<feature type="compositionally biased region" description="Acidic residues" evidence="1">
    <location>
        <begin position="103"/>
        <end position="115"/>
    </location>
</feature>
<organism evidence="2">
    <name type="scientific">Cyprideis torosa</name>
    <dbReference type="NCBI Taxonomy" id="163714"/>
    <lineage>
        <taxon>Eukaryota</taxon>
        <taxon>Metazoa</taxon>
        <taxon>Ecdysozoa</taxon>
        <taxon>Arthropoda</taxon>
        <taxon>Crustacea</taxon>
        <taxon>Oligostraca</taxon>
        <taxon>Ostracoda</taxon>
        <taxon>Podocopa</taxon>
        <taxon>Podocopida</taxon>
        <taxon>Cytherocopina</taxon>
        <taxon>Cytheroidea</taxon>
        <taxon>Cytherideidae</taxon>
        <taxon>Cyprideis</taxon>
    </lineage>
</organism>
<evidence type="ECO:0000313" key="2">
    <source>
        <dbReference type="EMBL" id="CAD7234440.1"/>
    </source>
</evidence>